<name>A0A834MHQ0_RHYFE</name>
<protein>
    <submittedName>
        <fullName evidence="1">Uncharacterized protein</fullName>
    </submittedName>
</protein>
<accession>A0A834MHQ0</accession>
<sequence length="97" mass="11528">METFTFKFNVNLVKENSTITVTSTINRKEKIHFHLPTSDDFKRFTEFLNVRNYRYRPFCPPRRAHLVIIKNIPETVEMDEVVYCVVKPGMIFLSSKL</sequence>
<comment type="caution">
    <text evidence="1">The sequence shown here is derived from an EMBL/GenBank/DDBJ whole genome shotgun (WGS) entry which is preliminary data.</text>
</comment>
<dbReference type="Proteomes" id="UP000625711">
    <property type="component" value="Unassembled WGS sequence"/>
</dbReference>
<dbReference type="AlphaFoldDB" id="A0A834MHQ0"/>
<evidence type="ECO:0000313" key="1">
    <source>
        <dbReference type="EMBL" id="KAF7284023.1"/>
    </source>
</evidence>
<reference evidence="1" key="1">
    <citation type="submission" date="2020-08" db="EMBL/GenBank/DDBJ databases">
        <title>Genome sequencing and assembly of the red palm weevil Rhynchophorus ferrugineus.</title>
        <authorList>
            <person name="Dias G.B."/>
            <person name="Bergman C.M."/>
            <person name="Manee M."/>
        </authorList>
    </citation>
    <scope>NUCLEOTIDE SEQUENCE</scope>
    <source>
        <strain evidence="1">AA-2017</strain>
        <tissue evidence="1">Whole larva</tissue>
    </source>
</reference>
<proteinExistence type="predicted"/>
<organism evidence="1 2">
    <name type="scientific">Rhynchophorus ferrugineus</name>
    <name type="common">Red palm weevil</name>
    <name type="synonym">Curculio ferrugineus</name>
    <dbReference type="NCBI Taxonomy" id="354439"/>
    <lineage>
        <taxon>Eukaryota</taxon>
        <taxon>Metazoa</taxon>
        <taxon>Ecdysozoa</taxon>
        <taxon>Arthropoda</taxon>
        <taxon>Hexapoda</taxon>
        <taxon>Insecta</taxon>
        <taxon>Pterygota</taxon>
        <taxon>Neoptera</taxon>
        <taxon>Endopterygota</taxon>
        <taxon>Coleoptera</taxon>
        <taxon>Polyphaga</taxon>
        <taxon>Cucujiformia</taxon>
        <taxon>Curculionidae</taxon>
        <taxon>Dryophthorinae</taxon>
        <taxon>Rhynchophorus</taxon>
    </lineage>
</organism>
<gene>
    <name evidence="1" type="ORF">GWI33_022643</name>
</gene>
<dbReference type="EMBL" id="JAACXV010000084">
    <property type="protein sequence ID" value="KAF7284023.1"/>
    <property type="molecule type" value="Genomic_DNA"/>
</dbReference>
<dbReference type="OrthoDB" id="8123891at2759"/>
<evidence type="ECO:0000313" key="2">
    <source>
        <dbReference type="Proteomes" id="UP000625711"/>
    </source>
</evidence>
<keyword evidence="2" id="KW-1185">Reference proteome</keyword>